<organism evidence="2 3">
    <name type="scientific">Ciceribacter selenitireducens ATCC BAA-1503</name>
    <dbReference type="NCBI Taxonomy" id="1336235"/>
    <lineage>
        <taxon>Bacteria</taxon>
        <taxon>Pseudomonadati</taxon>
        <taxon>Pseudomonadota</taxon>
        <taxon>Alphaproteobacteria</taxon>
        <taxon>Hyphomicrobiales</taxon>
        <taxon>Rhizobiaceae</taxon>
        <taxon>Ciceribacter</taxon>
    </lineage>
</organism>
<dbReference type="Proteomes" id="UP000254764">
    <property type="component" value="Unassembled WGS sequence"/>
</dbReference>
<proteinExistence type="predicted"/>
<feature type="transmembrane region" description="Helical" evidence="1">
    <location>
        <begin position="21"/>
        <end position="43"/>
    </location>
</feature>
<keyword evidence="1" id="KW-0812">Transmembrane</keyword>
<evidence type="ECO:0000256" key="1">
    <source>
        <dbReference type="SAM" id="Phobius"/>
    </source>
</evidence>
<keyword evidence="1" id="KW-0472">Membrane</keyword>
<accession>A0A376AE91</accession>
<name>A0A376AE91_9HYPH</name>
<dbReference type="AlphaFoldDB" id="A0A376AE91"/>
<evidence type="ECO:0000313" key="2">
    <source>
        <dbReference type="EMBL" id="SSC66095.1"/>
    </source>
</evidence>
<dbReference type="EMBL" id="UEYP01000021">
    <property type="protein sequence ID" value="SSC66095.1"/>
    <property type="molecule type" value="Genomic_DNA"/>
</dbReference>
<evidence type="ECO:0000313" key="3">
    <source>
        <dbReference type="Proteomes" id="UP000254764"/>
    </source>
</evidence>
<reference evidence="3" key="1">
    <citation type="submission" date="2018-07" db="EMBL/GenBank/DDBJ databases">
        <authorList>
            <person name="Peiro R."/>
            <person name="Begona"/>
            <person name="Cbmso G."/>
            <person name="Lopez M."/>
            <person name="Gonzalez S."/>
        </authorList>
    </citation>
    <scope>NUCLEOTIDE SEQUENCE [LARGE SCALE GENOMIC DNA]</scope>
</reference>
<sequence>MNAWRRAAREGRLVSRSMKGFVPAIVVAVPVVAISPPAVTVAVPPPITDHGRMEVVSANGRRVIAGRHVDVEVLLRIMRGLETLR</sequence>
<gene>
    <name evidence="2" type="ORF">RHIZ70_1803</name>
</gene>
<protein>
    <submittedName>
        <fullName evidence="2">Uncharacterized protein</fullName>
    </submittedName>
</protein>
<keyword evidence="1" id="KW-1133">Transmembrane helix</keyword>
<keyword evidence="3" id="KW-1185">Reference proteome</keyword>